<feature type="compositionally biased region" description="Polar residues" evidence="2">
    <location>
        <begin position="18"/>
        <end position="35"/>
    </location>
</feature>
<protein>
    <submittedName>
        <fullName evidence="3">Uncharacterized protein</fullName>
    </submittedName>
</protein>
<dbReference type="AlphaFoldDB" id="A0A7S4W8Y4"/>
<organism evidence="3">
    <name type="scientific">Alexandrium monilatum</name>
    <dbReference type="NCBI Taxonomy" id="311494"/>
    <lineage>
        <taxon>Eukaryota</taxon>
        <taxon>Sar</taxon>
        <taxon>Alveolata</taxon>
        <taxon>Dinophyceae</taxon>
        <taxon>Gonyaulacales</taxon>
        <taxon>Pyrocystaceae</taxon>
        <taxon>Alexandrium</taxon>
    </lineage>
</organism>
<reference evidence="3" key="1">
    <citation type="submission" date="2021-01" db="EMBL/GenBank/DDBJ databases">
        <authorList>
            <person name="Corre E."/>
            <person name="Pelletier E."/>
            <person name="Niang G."/>
            <person name="Scheremetjew M."/>
            <person name="Finn R."/>
            <person name="Kale V."/>
            <person name="Holt S."/>
            <person name="Cochrane G."/>
            <person name="Meng A."/>
            <person name="Brown T."/>
            <person name="Cohen L."/>
        </authorList>
    </citation>
    <scope>NUCLEOTIDE SEQUENCE</scope>
    <source>
        <strain evidence="3">CCMP3105</strain>
    </source>
</reference>
<evidence type="ECO:0000256" key="2">
    <source>
        <dbReference type="SAM" id="MobiDB-lite"/>
    </source>
</evidence>
<feature type="region of interest" description="Disordered" evidence="2">
    <location>
        <begin position="1"/>
        <end position="35"/>
    </location>
</feature>
<sequence>MSSLGSVSPGDTIALQPLSPSGLHTPTSQTGTTDLLWQRPTSLWDTSSLDGRSEQGDRSILPALSTAIVLLNQRFEQERREHLQAIITLQRDLQAQQRTLAEITQLLASGGLEAALRGLRQDITKQQELQDVQAGALREGLLEMRDMREEGKQRTTELAELRERLSQLADLDRNPVASLKHRQTCTAVEASRNMTEELETKLLSYCEKQFNDLMAAMDLERSIRNREVTELYTLLEANVKPVQGPSSLEKPPASRGAIWQVFKCLTCRSATPAAPTPTCCGSALRRSRQRRPTSRDAAVVDDPTAGLKPRPGKA</sequence>
<name>A0A7S4W8Y4_9DINO</name>
<gene>
    <name evidence="3" type="ORF">AMON00008_LOCUS53663</name>
</gene>
<dbReference type="EMBL" id="HBNR01075523">
    <property type="protein sequence ID" value="CAE4651882.1"/>
    <property type="molecule type" value="Transcribed_RNA"/>
</dbReference>
<proteinExistence type="predicted"/>
<evidence type="ECO:0000256" key="1">
    <source>
        <dbReference type="SAM" id="Coils"/>
    </source>
</evidence>
<accession>A0A7S4W8Y4</accession>
<evidence type="ECO:0000313" key="3">
    <source>
        <dbReference type="EMBL" id="CAE4651882.1"/>
    </source>
</evidence>
<feature type="region of interest" description="Disordered" evidence="2">
    <location>
        <begin position="271"/>
        <end position="314"/>
    </location>
</feature>
<keyword evidence="1" id="KW-0175">Coiled coil</keyword>
<feature type="coiled-coil region" evidence="1">
    <location>
        <begin position="72"/>
        <end position="106"/>
    </location>
</feature>